<proteinExistence type="predicted"/>
<comment type="caution">
    <text evidence="1">The sequence shown here is derived from an EMBL/GenBank/DDBJ whole genome shotgun (WGS) entry which is preliminary data.</text>
</comment>
<accession>A0A9D4FPH3</accession>
<protein>
    <submittedName>
        <fullName evidence="1">Uncharacterized protein</fullName>
    </submittedName>
</protein>
<reference evidence="1" key="2">
    <citation type="submission" date="2020-11" db="EMBL/GenBank/DDBJ databases">
        <authorList>
            <person name="McCartney M.A."/>
            <person name="Auch B."/>
            <person name="Kono T."/>
            <person name="Mallez S."/>
            <person name="Becker A."/>
            <person name="Gohl D.M."/>
            <person name="Silverstein K.A.T."/>
            <person name="Koren S."/>
            <person name="Bechman K.B."/>
            <person name="Herman A."/>
            <person name="Abrahante J.E."/>
            <person name="Garbe J."/>
        </authorList>
    </citation>
    <scope>NUCLEOTIDE SEQUENCE</scope>
    <source>
        <strain evidence="1">Duluth1</strain>
        <tissue evidence="1">Whole animal</tissue>
    </source>
</reference>
<organism evidence="1 2">
    <name type="scientific">Dreissena polymorpha</name>
    <name type="common">Zebra mussel</name>
    <name type="synonym">Mytilus polymorpha</name>
    <dbReference type="NCBI Taxonomy" id="45954"/>
    <lineage>
        <taxon>Eukaryota</taxon>
        <taxon>Metazoa</taxon>
        <taxon>Spiralia</taxon>
        <taxon>Lophotrochozoa</taxon>
        <taxon>Mollusca</taxon>
        <taxon>Bivalvia</taxon>
        <taxon>Autobranchia</taxon>
        <taxon>Heteroconchia</taxon>
        <taxon>Euheterodonta</taxon>
        <taxon>Imparidentia</taxon>
        <taxon>Neoheterodontei</taxon>
        <taxon>Myida</taxon>
        <taxon>Dreissenoidea</taxon>
        <taxon>Dreissenidae</taxon>
        <taxon>Dreissena</taxon>
    </lineage>
</organism>
<evidence type="ECO:0000313" key="1">
    <source>
        <dbReference type="EMBL" id="KAH3800561.1"/>
    </source>
</evidence>
<name>A0A9D4FPH3_DREPO</name>
<dbReference type="Proteomes" id="UP000828390">
    <property type="component" value="Unassembled WGS sequence"/>
</dbReference>
<dbReference type="EMBL" id="JAIWYP010000007">
    <property type="protein sequence ID" value="KAH3800561.1"/>
    <property type="molecule type" value="Genomic_DNA"/>
</dbReference>
<reference evidence="1" key="1">
    <citation type="journal article" date="2019" name="bioRxiv">
        <title>The Genome of the Zebra Mussel, Dreissena polymorpha: A Resource for Invasive Species Research.</title>
        <authorList>
            <person name="McCartney M.A."/>
            <person name="Auch B."/>
            <person name="Kono T."/>
            <person name="Mallez S."/>
            <person name="Zhang Y."/>
            <person name="Obille A."/>
            <person name="Becker A."/>
            <person name="Abrahante J.E."/>
            <person name="Garbe J."/>
            <person name="Badalamenti J.P."/>
            <person name="Herman A."/>
            <person name="Mangelson H."/>
            <person name="Liachko I."/>
            <person name="Sullivan S."/>
            <person name="Sone E.D."/>
            <person name="Koren S."/>
            <person name="Silverstein K.A.T."/>
            <person name="Beckman K.B."/>
            <person name="Gohl D.M."/>
        </authorList>
    </citation>
    <scope>NUCLEOTIDE SEQUENCE</scope>
    <source>
        <strain evidence="1">Duluth1</strain>
        <tissue evidence="1">Whole animal</tissue>
    </source>
</reference>
<evidence type="ECO:0000313" key="2">
    <source>
        <dbReference type="Proteomes" id="UP000828390"/>
    </source>
</evidence>
<gene>
    <name evidence="1" type="ORF">DPMN_154194</name>
</gene>
<sequence length="55" mass="6163">MLSGPVAMSGLRLDSNFCTPFTLTVIFGIVGNFLKDEDETPLRFLKKKRDMIEIG</sequence>
<keyword evidence="2" id="KW-1185">Reference proteome</keyword>
<dbReference type="AlphaFoldDB" id="A0A9D4FPH3"/>